<reference evidence="3" key="1">
    <citation type="submission" date="2014-10" db="EMBL/GenBank/DDBJ databases">
        <title>Genome sequencing of Vitellibacter sp. D-24.</title>
        <authorList>
            <person name="Thevarajoo S."/>
            <person name="Selvaratnam C."/>
            <person name="Goh K.M."/>
            <person name="Chong C.S."/>
        </authorList>
    </citation>
    <scope>NUCLEOTIDE SEQUENCE [LARGE SCALE GENOMIC DNA]</scope>
    <source>
        <strain evidence="3">D-24</strain>
    </source>
</reference>
<dbReference type="Proteomes" id="UP000070138">
    <property type="component" value="Unassembled WGS sequence"/>
</dbReference>
<reference evidence="2 3" key="2">
    <citation type="journal article" date="2016" name="Int. J. Syst. Evol. Microbiol.">
        <title>Vitellibacter aquimaris sp. nov., a marine bacterium isolated from seawater.</title>
        <authorList>
            <person name="Thevarajoo S."/>
            <person name="Selvaratnam C."/>
            <person name="Goh K.M."/>
            <person name="Hong K.W."/>
            <person name="Chan X.Y."/>
            <person name="Chan K.G."/>
            <person name="Chong C.S."/>
        </authorList>
    </citation>
    <scope>NUCLEOTIDE SEQUENCE [LARGE SCALE GENOMIC DNA]</scope>
    <source>
        <strain evidence="2 3">D-24</strain>
    </source>
</reference>
<dbReference type="RefSeq" id="WP_062618871.1">
    <property type="nucleotide sequence ID" value="NZ_JRWG01000001.1"/>
</dbReference>
<dbReference type="AlphaFoldDB" id="A0A137RLH4"/>
<keyword evidence="3" id="KW-1185">Reference proteome</keyword>
<dbReference type="OrthoDB" id="333971at2"/>
<proteinExistence type="predicted"/>
<organism evidence="2 3">
    <name type="scientific">Aequorivita aquimaris</name>
    <dbReference type="NCBI Taxonomy" id="1548749"/>
    <lineage>
        <taxon>Bacteria</taxon>
        <taxon>Pseudomonadati</taxon>
        <taxon>Bacteroidota</taxon>
        <taxon>Flavobacteriia</taxon>
        <taxon>Flavobacteriales</taxon>
        <taxon>Flavobacteriaceae</taxon>
        <taxon>Aequorivita</taxon>
    </lineage>
</organism>
<dbReference type="PROSITE" id="PS51257">
    <property type="entry name" value="PROKAR_LIPOPROTEIN"/>
    <property type="match status" value="1"/>
</dbReference>
<protein>
    <submittedName>
        <fullName evidence="2">Phosphoesterase</fullName>
    </submittedName>
</protein>
<dbReference type="PATRIC" id="fig|1548749.3.peg.99"/>
<comment type="caution">
    <text evidence="2">The sequence shown here is derived from an EMBL/GenBank/DDBJ whole genome shotgun (WGS) entry which is preliminary data.</text>
</comment>
<evidence type="ECO:0000256" key="1">
    <source>
        <dbReference type="SAM" id="SignalP"/>
    </source>
</evidence>
<keyword evidence="1" id="KW-0732">Signal</keyword>
<feature type="chain" id="PRO_5007479880" evidence="1">
    <location>
        <begin position="21"/>
        <end position="1225"/>
    </location>
</feature>
<evidence type="ECO:0000313" key="3">
    <source>
        <dbReference type="Proteomes" id="UP000070138"/>
    </source>
</evidence>
<name>A0A137RLH4_9FLAO</name>
<evidence type="ECO:0000313" key="2">
    <source>
        <dbReference type="EMBL" id="KXO00984.1"/>
    </source>
</evidence>
<gene>
    <name evidence="2" type="ORF">LS48_00445</name>
</gene>
<feature type="signal peptide" evidence="1">
    <location>
        <begin position="1"/>
        <end position="20"/>
    </location>
</feature>
<sequence length="1225" mass="139279">MNKINIFITFVAAALFSACASYNPQFKNPNSEAPLPLSKNNIDKTFYLIGNVGKSSENTSKSLQSLKNYIAENNSEDSYVLFLGNSFYPSGMPPKDEAAKARATKGMQMQVDALKDFKGKVVVLPGNRDWIGGVDGLELEEDFLKARFNDADVLQPNNGCPLESIDINDNVHLIVLDTQWFLEDWDNNSKMNDKCDIKTREKLFIEIEGELKKNATKTIVFAMYHPLITYGEHGGKYPAIHKDFFSTLIKQVKIQGAISKQDRYNERYNALMSRLKVLTKDLDRLVFVSGHDESLQYNDDGTVKQIVSGAGSGATAAALGQYGQFVYGHEGFAKLEVGKNGASQVEFFKSEKDGNYQLMFQKEIFPAIETYDFSTLHENFPETVKSQVYTDEMVDKTGFYKALWGEHYRELYGTEVTAKTVLLDTLYGGLKVIRAGGGHQTRSLRLEDKEGRTYNMRALKKSAVQFLQTVIIKDKEIENDFLNTIPEDLILDFYTAAHPYGAFTIPKLAEAASILHTKPKLFYVPKQKALGNFNADYGDELYMIVERPDETFTGPIFNYPDDMESTDDLLAKLREDEKYKLNEKAYIRARVFDMLVGDWDRHNDQWRFTQHDNEDGTVTFEPIPRDRDQVYSYFDGGLFDLARTVFSTSRQFQVYDEELKHTKWFNAAGIKLDHALIQNNGKQAWLEEAAIVQQSITDEVIAEAFSDLPKEVQNETAAEIIKKLKGRRNNLVEIAEEYYEYLAKLQTITGTDKDDYFEITRLPEGKTNIKTYRIKDGKKDGLMVDRTFNADETNSIWVYGLDDDDVFEVKGKGDHPIFLRIIGGQNNDTYKISNGRKVKIYDQKSKKNTIEEKGGATFKFTDNYDFNTYDYKKQKQSIHLFLPTVGYNPDDGFKIGPSYLLTFNGFQRNPFSQQHRISSGYYFATNSFDINYEGEFANIFGSWNFLLGGYFKNPNFSENFFGFGNETLNPQYEFDFDMDYNRVRIGGYGGSIGVTKDSPYGSTFQIKAIFEGIEVEGTNDRYITEVIPAPTELDETKYFLSAEGKYQYESYDNRVNPTRGMNFSLVAGGTQNIDDSEKIFGYVKPQIVFYNALTRNRKLVLKTDVRGQFNIGNNFEFYQGAQLGSDTGLRAYRDERFTGRSAAVAGADLRYSFNKFKTALLPIQLGIFGGYDVGRVWVPNDTSDVFHNSYGGGFWVNTADLLSGTFNVFTGEEGVRFTFGVAFSM</sequence>
<accession>A0A137RLH4</accession>
<dbReference type="Gene3D" id="3.60.21.10">
    <property type="match status" value="1"/>
</dbReference>
<dbReference type="SUPFAM" id="SSF56300">
    <property type="entry name" value="Metallo-dependent phosphatases"/>
    <property type="match status" value="1"/>
</dbReference>
<dbReference type="EMBL" id="JRWG01000001">
    <property type="protein sequence ID" value="KXO00984.1"/>
    <property type="molecule type" value="Genomic_DNA"/>
</dbReference>
<dbReference type="STRING" id="1548749.LS48_00445"/>
<dbReference type="InterPro" id="IPR029052">
    <property type="entry name" value="Metallo-depent_PP-like"/>
</dbReference>